<feature type="domain" description="F-box" evidence="1">
    <location>
        <begin position="47"/>
        <end position="96"/>
    </location>
</feature>
<dbReference type="InterPro" id="IPR036047">
    <property type="entry name" value="F-box-like_dom_sf"/>
</dbReference>
<dbReference type="SUPFAM" id="SSF81383">
    <property type="entry name" value="F-box domain"/>
    <property type="match status" value="1"/>
</dbReference>
<evidence type="ECO:0000313" key="3">
    <source>
        <dbReference type="Proteomes" id="UP001454036"/>
    </source>
</evidence>
<dbReference type="InterPro" id="IPR005174">
    <property type="entry name" value="KIB1-4_b-propeller"/>
</dbReference>
<dbReference type="Proteomes" id="UP001454036">
    <property type="component" value="Unassembled WGS sequence"/>
</dbReference>
<dbReference type="Pfam" id="PF00646">
    <property type="entry name" value="F-box"/>
    <property type="match status" value="1"/>
</dbReference>
<dbReference type="FunFam" id="1.20.1280.50:FF:000040">
    <property type="entry name" value="protein UNUSUAL FLORAL ORGANS"/>
    <property type="match status" value="1"/>
</dbReference>
<evidence type="ECO:0000313" key="2">
    <source>
        <dbReference type="EMBL" id="GAA0157829.1"/>
    </source>
</evidence>
<accession>A0AAV3Q1A6</accession>
<reference evidence="2 3" key="1">
    <citation type="submission" date="2024-01" db="EMBL/GenBank/DDBJ databases">
        <title>The complete chloroplast genome sequence of Lithospermum erythrorhizon: insights into the phylogenetic relationship among Boraginaceae species and the maternal lineages of purple gromwells.</title>
        <authorList>
            <person name="Okada T."/>
            <person name="Watanabe K."/>
        </authorList>
    </citation>
    <scope>NUCLEOTIDE SEQUENCE [LARGE SCALE GENOMIC DNA]</scope>
</reference>
<dbReference type="PANTHER" id="PTHR31672:SF12">
    <property type="entry name" value="F-BOX DOMAIN-CONTAINING PROTEIN"/>
    <property type="match status" value="1"/>
</dbReference>
<dbReference type="InterPro" id="IPR050796">
    <property type="entry name" value="SCF_F-box_component"/>
</dbReference>
<sequence>METFHSPIPIINPYAAFNPTNSVTSCIIIPNNNTFSSASSFNPWMDNRIWSRLPKRLVDRVIAFLPPPAFFKARAVCKRWYGLLFSPTFLELYLQVSPQSHWFIFFKQQTLKTNNIYKPTTTSNTPQNSANNATKETPHEGFLFDPYTLTWYPITFPIIPPGLSPVSSSGGLISFISDDSGSKTLLLFNPLIGSLTPLPATLRPRLFPSVGMNITSSTIDLIVAGDDLISPYAVKNLTTESFHIDAGGFYSIWGTASNLPRLCSLESGKMIYVAGKFYCMNYSPFSVLCYDVVSNNWSKIQAPMRRFLRSPSLVESRGKLVLVASVEKSKLNVPKSCRIWILQECGSSWVEIERMPQQLYVQFEEIENGNGFECVGHGEFVMILIGGRNSDNNKALMMFDFGKKRWLWVPPCPYVCPGMNVQLHGFAYQPRLTTPVITLLDQLTLPFQPF</sequence>
<dbReference type="InterPro" id="IPR001810">
    <property type="entry name" value="F-box_dom"/>
</dbReference>
<dbReference type="PANTHER" id="PTHR31672">
    <property type="entry name" value="BNACNNG10540D PROTEIN"/>
    <property type="match status" value="1"/>
</dbReference>
<proteinExistence type="predicted"/>
<gene>
    <name evidence="2" type="ORF">LIER_15010</name>
</gene>
<dbReference type="Gene3D" id="2.120.10.80">
    <property type="entry name" value="Kelch-type beta propeller"/>
    <property type="match status" value="1"/>
</dbReference>
<dbReference type="SUPFAM" id="SSF117281">
    <property type="entry name" value="Kelch motif"/>
    <property type="match status" value="1"/>
</dbReference>
<dbReference type="Gene3D" id="1.20.1280.50">
    <property type="match status" value="1"/>
</dbReference>
<dbReference type="AlphaFoldDB" id="A0AAV3Q1A6"/>
<comment type="caution">
    <text evidence="2">The sequence shown here is derived from an EMBL/GenBank/DDBJ whole genome shotgun (WGS) entry which is preliminary data.</text>
</comment>
<organism evidence="2 3">
    <name type="scientific">Lithospermum erythrorhizon</name>
    <name type="common">Purple gromwell</name>
    <name type="synonym">Lithospermum officinale var. erythrorhizon</name>
    <dbReference type="NCBI Taxonomy" id="34254"/>
    <lineage>
        <taxon>Eukaryota</taxon>
        <taxon>Viridiplantae</taxon>
        <taxon>Streptophyta</taxon>
        <taxon>Embryophyta</taxon>
        <taxon>Tracheophyta</taxon>
        <taxon>Spermatophyta</taxon>
        <taxon>Magnoliopsida</taxon>
        <taxon>eudicotyledons</taxon>
        <taxon>Gunneridae</taxon>
        <taxon>Pentapetalae</taxon>
        <taxon>asterids</taxon>
        <taxon>lamiids</taxon>
        <taxon>Boraginales</taxon>
        <taxon>Boraginaceae</taxon>
        <taxon>Boraginoideae</taxon>
        <taxon>Lithospermeae</taxon>
        <taxon>Lithospermum</taxon>
    </lineage>
</organism>
<dbReference type="EMBL" id="BAABME010003195">
    <property type="protein sequence ID" value="GAA0157829.1"/>
    <property type="molecule type" value="Genomic_DNA"/>
</dbReference>
<name>A0AAV3Q1A6_LITER</name>
<dbReference type="Pfam" id="PF03478">
    <property type="entry name" value="Beta-prop_KIB1-4"/>
    <property type="match status" value="1"/>
</dbReference>
<keyword evidence="3" id="KW-1185">Reference proteome</keyword>
<dbReference type="SMART" id="SM00256">
    <property type="entry name" value="FBOX"/>
    <property type="match status" value="1"/>
</dbReference>
<dbReference type="InterPro" id="IPR015915">
    <property type="entry name" value="Kelch-typ_b-propeller"/>
</dbReference>
<evidence type="ECO:0000259" key="1">
    <source>
        <dbReference type="PROSITE" id="PS50181"/>
    </source>
</evidence>
<dbReference type="PROSITE" id="PS50181">
    <property type="entry name" value="FBOX"/>
    <property type="match status" value="1"/>
</dbReference>
<protein>
    <recommendedName>
        <fullName evidence="1">F-box domain-containing protein</fullName>
    </recommendedName>
</protein>